<accession>A0ABR4LR76</accession>
<dbReference type="GeneID" id="98144293"/>
<dbReference type="Proteomes" id="UP001610432">
    <property type="component" value="Unassembled WGS sequence"/>
</dbReference>
<keyword evidence="2" id="KW-1185">Reference proteome</keyword>
<dbReference type="EMBL" id="JBFXLQ010000023">
    <property type="protein sequence ID" value="KAL2866654.1"/>
    <property type="molecule type" value="Genomic_DNA"/>
</dbReference>
<evidence type="ECO:0008006" key="3">
    <source>
        <dbReference type="Google" id="ProtNLM"/>
    </source>
</evidence>
<gene>
    <name evidence="1" type="ORF">BJX67DRAFT_354503</name>
</gene>
<proteinExistence type="predicted"/>
<evidence type="ECO:0000313" key="2">
    <source>
        <dbReference type="Proteomes" id="UP001610432"/>
    </source>
</evidence>
<reference evidence="1 2" key="1">
    <citation type="submission" date="2024-07" db="EMBL/GenBank/DDBJ databases">
        <title>Section-level genome sequencing and comparative genomics of Aspergillus sections Usti and Cavernicolus.</title>
        <authorList>
            <consortium name="Lawrence Berkeley National Laboratory"/>
            <person name="Nybo J.L."/>
            <person name="Vesth T.C."/>
            <person name="Theobald S."/>
            <person name="Frisvad J.C."/>
            <person name="Larsen T.O."/>
            <person name="Kjaerboelling I."/>
            <person name="Rothschild-Mancinelli K."/>
            <person name="Lyhne E.K."/>
            <person name="Kogle M.E."/>
            <person name="Barry K."/>
            <person name="Clum A."/>
            <person name="Na H."/>
            <person name="Ledsgaard L."/>
            <person name="Lin J."/>
            <person name="Lipzen A."/>
            <person name="Kuo A."/>
            <person name="Riley R."/>
            <person name="Mondo S."/>
            <person name="Labutti K."/>
            <person name="Haridas S."/>
            <person name="Pangalinan J."/>
            <person name="Salamov A.A."/>
            <person name="Simmons B.A."/>
            <person name="Magnuson J.K."/>
            <person name="Chen J."/>
            <person name="Drula E."/>
            <person name="Henrissat B."/>
            <person name="Wiebenga A."/>
            <person name="Lubbers R.J."/>
            <person name="Gomes A.C."/>
            <person name="Macurrencykelacurrency M.R."/>
            <person name="Stajich J."/>
            <person name="Grigoriev I.V."/>
            <person name="Mortensen U.H."/>
            <person name="De Vries R.P."/>
            <person name="Baker S.E."/>
            <person name="Andersen M.R."/>
        </authorList>
    </citation>
    <scope>NUCLEOTIDE SEQUENCE [LARGE SCALE GENOMIC DNA]</scope>
    <source>
        <strain evidence="1 2">CBS 449.75</strain>
    </source>
</reference>
<evidence type="ECO:0000313" key="1">
    <source>
        <dbReference type="EMBL" id="KAL2866654.1"/>
    </source>
</evidence>
<sequence>MRRFDVSMIVSLRLSRLQFHGARLSAPSRLPSLLPWSRHLLFGTARLASTRTNRVYHVPVGSNGHVSL</sequence>
<feature type="non-terminal residue" evidence="1">
    <location>
        <position position="68"/>
    </location>
</feature>
<protein>
    <recommendedName>
        <fullName evidence="3">Actin</fullName>
    </recommendedName>
</protein>
<dbReference type="RefSeq" id="XP_070885633.1">
    <property type="nucleotide sequence ID" value="XM_071029221.1"/>
</dbReference>
<comment type="caution">
    <text evidence="1">The sequence shown here is derived from an EMBL/GenBank/DDBJ whole genome shotgun (WGS) entry which is preliminary data.</text>
</comment>
<organism evidence="1 2">
    <name type="scientific">Aspergillus lucknowensis</name>
    <dbReference type="NCBI Taxonomy" id="176173"/>
    <lineage>
        <taxon>Eukaryota</taxon>
        <taxon>Fungi</taxon>
        <taxon>Dikarya</taxon>
        <taxon>Ascomycota</taxon>
        <taxon>Pezizomycotina</taxon>
        <taxon>Eurotiomycetes</taxon>
        <taxon>Eurotiomycetidae</taxon>
        <taxon>Eurotiales</taxon>
        <taxon>Aspergillaceae</taxon>
        <taxon>Aspergillus</taxon>
        <taxon>Aspergillus subgen. Nidulantes</taxon>
    </lineage>
</organism>
<name>A0ABR4LR76_9EURO</name>